<evidence type="ECO:0000256" key="4">
    <source>
        <dbReference type="PROSITE-ProRule" id="PRU00433"/>
    </source>
</evidence>
<sequence>MKNRGVYLGLALAAILLVFGVWVLSFFGSTLTIKRVAMDSEAAAKRVAVPAAQALFNPPRPEDAPESIRAEVMLGYKIMTETSKYAGEYVSKDSKLSCSSCHFEGGRSMESFSLVGVGATYPRYRDRNEYTVDLGIRIQGCFDRSMNGTPPPLDGQIIQSLLVYLQWISKDIPIYAKLPWAIPESMDNPHKPDAANGEKVYKDVCARCHGPNGEGTDIAPPVWGDDSYNDGAGMHRVRTLSIFAWRFMPKNAPSLTQEEALDVAGYIHEQPRPKFVPTHPDKIERLIPLTEGK</sequence>
<protein>
    <submittedName>
        <fullName evidence="7">Thiosulfate dehydrogenase</fullName>
        <ecNumber evidence="7">1.8.2.2</ecNumber>
    </submittedName>
</protein>
<dbReference type="Pfam" id="PF13442">
    <property type="entry name" value="Cytochrome_CBB3"/>
    <property type="match status" value="1"/>
</dbReference>
<keyword evidence="5" id="KW-1133">Transmembrane helix</keyword>
<dbReference type="InterPro" id="IPR051459">
    <property type="entry name" value="Cytochrome_c-type_DH"/>
</dbReference>
<gene>
    <name evidence="7" type="ORF">HNQ38_002369</name>
</gene>
<dbReference type="Proteomes" id="UP000539075">
    <property type="component" value="Unassembled WGS sequence"/>
</dbReference>
<dbReference type="RefSeq" id="WP_183720877.1">
    <property type="nucleotide sequence ID" value="NZ_JACHGO010000007.1"/>
</dbReference>
<keyword evidence="1 4" id="KW-0349">Heme</keyword>
<reference evidence="7 8" key="1">
    <citation type="submission" date="2020-08" db="EMBL/GenBank/DDBJ databases">
        <title>Genomic Encyclopedia of Type Strains, Phase IV (KMG-IV): sequencing the most valuable type-strain genomes for metagenomic binning, comparative biology and taxonomic classification.</title>
        <authorList>
            <person name="Goeker M."/>
        </authorList>
    </citation>
    <scope>NUCLEOTIDE SEQUENCE [LARGE SCALE GENOMIC DNA]</scope>
    <source>
        <strain evidence="7 8">DSM 11275</strain>
    </source>
</reference>
<accession>A0A7W8FFR7</accession>
<dbReference type="GO" id="GO:0050338">
    <property type="term" value="F:thiosulfate dehydrogenase activity"/>
    <property type="evidence" value="ECO:0007669"/>
    <property type="project" value="UniProtKB-EC"/>
</dbReference>
<evidence type="ECO:0000256" key="5">
    <source>
        <dbReference type="SAM" id="Phobius"/>
    </source>
</evidence>
<dbReference type="AlphaFoldDB" id="A0A7W8FFR7"/>
<organism evidence="7 8">
    <name type="scientific">Desulfovibrio intestinalis</name>
    <dbReference type="NCBI Taxonomy" id="58621"/>
    <lineage>
        <taxon>Bacteria</taxon>
        <taxon>Pseudomonadati</taxon>
        <taxon>Thermodesulfobacteriota</taxon>
        <taxon>Desulfovibrionia</taxon>
        <taxon>Desulfovibrionales</taxon>
        <taxon>Desulfovibrionaceae</taxon>
        <taxon>Desulfovibrio</taxon>
    </lineage>
</organism>
<dbReference type="EMBL" id="JACHGO010000007">
    <property type="protein sequence ID" value="MBB5144258.1"/>
    <property type="molecule type" value="Genomic_DNA"/>
</dbReference>
<keyword evidence="5" id="KW-0472">Membrane</keyword>
<evidence type="ECO:0000256" key="1">
    <source>
        <dbReference type="ARBA" id="ARBA00022617"/>
    </source>
</evidence>
<evidence type="ECO:0000313" key="8">
    <source>
        <dbReference type="Proteomes" id="UP000539075"/>
    </source>
</evidence>
<dbReference type="PROSITE" id="PS51007">
    <property type="entry name" value="CYTC"/>
    <property type="match status" value="1"/>
</dbReference>
<feature type="transmembrane region" description="Helical" evidence="5">
    <location>
        <begin position="6"/>
        <end position="28"/>
    </location>
</feature>
<dbReference type="InterPro" id="IPR009056">
    <property type="entry name" value="Cyt_c-like_dom"/>
</dbReference>
<name>A0A7W8FFR7_9BACT</name>
<keyword evidence="3 4" id="KW-0408">Iron</keyword>
<dbReference type="EC" id="1.8.2.2" evidence="7"/>
<comment type="caution">
    <text evidence="7">The sequence shown here is derived from an EMBL/GenBank/DDBJ whole genome shotgun (WGS) entry which is preliminary data.</text>
</comment>
<evidence type="ECO:0000313" key="7">
    <source>
        <dbReference type="EMBL" id="MBB5144258.1"/>
    </source>
</evidence>
<feature type="domain" description="Cytochrome c" evidence="6">
    <location>
        <begin position="192"/>
        <end position="271"/>
    </location>
</feature>
<evidence type="ECO:0000256" key="2">
    <source>
        <dbReference type="ARBA" id="ARBA00022723"/>
    </source>
</evidence>
<evidence type="ECO:0000259" key="6">
    <source>
        <dbReference type="PROSITE" id="PS51007"/>
    </source>
</evidence>
<proteinExistence type="predicted"/>
<dbReference type="Pfam" id="PF21342">
    <property type="entry name" value="SoxA-TsdA_cyt-c"/>
    <property type="match status" value="1"/>
</dbReference>
<keyword evidence="5" id="KW-0812">Transmembrane</keyword>
<dbReference type="GO" id="GO:0020037">
    <property type="term" value="F:heme binding"/>
    <property type="evidence" value="ECO:0007669"/>
    <property type="project" value="InterPro"/>
</dbReference>
<dbReference type="InterPro" id="IPR036909">
    <property type="entry name" value="Cyt_c-like_dom_sf"/>
</dbReference>
<dbReference type="SUPFAM" id="SSF46626">
    <property type="entry name" value="Cytochrome c"/>
    <property type="match status" value="2"/>
</dbReference>
<dbReference type="GO" id="GO:0009055">
    <property type="term" value="F:electron transfer activity"/>
    <property type="evidence" value="ECO:0007669"/>
    <property type="project" value="InterPro"/>
</dbReference>
<dbReference type="PANTHER" id="PTHR35008:SF8">
    <property type="entry name" value="ALCOHOL DEHYDROGENASE CYTOCHROME C SUBUNIT"/>
    <property type="match status" value="1"/>
</dbReference>
<keyword evidence="2 4" id="KW-0479">Metal-binding</keyword>
<evidence type="ECO:0000256" key="3">
    <source>
        <dbReference type="ARBA" id="ARBA00023004"/>
    </source>
</evidence>
<keyword evidence="7" id="KW-0560">Oxidoreductase</keyword>
<dbReference type="Gene3D" id="1.10.760.10">
    <property type="entry name" value="Cytochrome c-like domain"/>
    <property type="match status" value="2"/>
</dbReference>
<dbReference type="PANTHER" id="PTHR35008">
    <property type="entry name" value="BLL4482 PROTEIN-RELATED"/>
    <property type="match status" value="1"/>
</dbReference>
<keyword evidence="8" id="KW-1185">Reference proteome</keyword>
<dbReference type="GO" id="GO:0046872">
    <property type="term" value="F:metal ion binding"/>
    <property type="evidence" value="ECO:0007669"/>
    <property type="project" value="UniProtKB-KW"/>
</dbReference>